<protein>
    <submittedName>
        <fullName evidence="7">Beta-mannanase ManB, contains ChW-repeats</fullName>
    </submittedName>
</protein>
<dbReference type="EMBL" id="AE001437">
    <property type="protein sequence ID" value="AAK78518.1"/>
    <property type="molecule type" value="Genomic_DNA"/>
</dbReference>
<organism evidence="7 8">
    <name type="scientific">Clostridium acetobutylicum (strain ATCC 824 / DSM 792 / JCM 1419 / IAM 19013 / LMG 5710 / NBRC 13948 / NRRL B-527 / VKM B-1787 / 2291 / W)</name>
    <dbReference type="NCBI Taxonomy" id="272562"/>
    <lineage>
        <taxon>Bacteria</taxon>
        <taxon>Bacillati</taxon>
        <taxon>Bacillota</taxon>
        <taxon>Clostridia</taxon>
        <taxon>Eubacteriales</taxon>
        <taxon>Clostridiaceae</taxon>
        <taxon>Clostridium</taxon>
    </lineage>
</organism>
<dbReference type="OrthoDB" id="9806342at2"/>
<evidence type="ECO:0000256" key="4">
    <source>
        <dbReference type="PROSITE-ProRule" id="PRU01100"/>
    </source>
</evidence>
<dbReference type="Pfam" id="PF07538">
    <property type="entry name" value="ChW"/>
    <property type="match status" value="3"/>
</dbReference>
<dbReference type="KEGG" id="cac:CA_C0539"/>
<keyword evidence="3 4" id="KW-0326">Glycosidase</keyword>
<dbReference type="STRING" id="272562.CA_C0539"/>
<dbReference type="GO" id="GO:0016985">
    <property type="term" value="F:mannan endo-1,4-beta-mannosidase activity"/>
    <property type="evidence" value="ECO:0007669"/>
    <property type="project" value="InterPro"/>
</dbReference>
<dbReference type="SMART" id="SM00728">
    <property type="entry name" value="ChW"/>
    <property type="match status" value="3"/>
</dbReference>
<keyword evidence="8" id="KW-1185">Reference proteome</keyword>
<dbReference type="HOGENOM" id="CLU_041638_0_0_9"/>
<dbReference type="InterPro" id="IPR017853">
    <property type="entry name" value="GH"/>
</dbReference>
<feature type="active site" description="Nucleophile" evidence="4">
    <location>
        <position position="286"/>
    </location>
</feature>
<dbReference type="InterPro" id="IPR006637">
    <property type="entry name" value="ChW"/>
</dbReference>
<dbReference type="SUPFAM" id="SSF51445">
    <property type="entry name" value="(Trans)glycosidases"/>
    <property type="match status" value="1"/>
</dbReference>
<keyword evidence="2 4" id="KW-0378">Hydrolase</keyword>
<dbReference type="eggNOG" id="COG4124">
    <property type="taxonomic scope" value="Bacteria"/>
</dbReference>
<feature type="chain" id="PRO_5004322891" evidence="5">
    <location>
        <begin position="31"/>
        <end position="505"/>
    </location>
</feature>
<dbReference type="RefSeq" id="WP_010963860.1">
    <property type="nucleotide sequence ID" value="NC_003030.1"/>
</dbReference>
<dbReference type="Proteomes" id="UP000000814">
    <property type="component" value="Chromosome"/>
</dbReference>
<keyword evidence="5" id="KW-0732">Signal</keyword>
<name>Q97LL9_CLOAB</name>
<feature type="domain" description="GH26" evidence="6">
    <location>
        <begin position="23"/>
        <end position="357"/>
    </location>
</feature>
<dbReference type="PANTHER" id="PTHR40079:SF4">
    <property type="entry name" value="GH26 DOMAIN-CONTAINING PROTEIN-RELATED"/>
    <property type="match status" value="1"/>
</dbReference>
<evidence type="ECO:0000256" key="2">
    <source>
        <dbReference type="ARBA" id="ARBA00022801"/>
    </source>
</evidence>
<evidence type="ECO:0000259" key="6">
    <source>
        <dbReference type="PROSITE" id="PS51764"/>
    </source>
</evidence>
<dbReference type="Pfam" id="PF02156">
    <property type="entry name" value="Glyco_hydro_26"/>
    <property type="match status" value="1"/>
</dbReference>
<dbReference type="GO" id="GO:0006080">
    <property type="term" value="P:substituted mannan metabolic process"/>
    <property type="evidence" value="ECO:0007669"/>
    <property type="project" value="InterPro"/>
</dbReference>
<dbReference type="InterPro" id="IPR000805">
    <property type="entry name" value="Glyco_hydro_26"/>
</dbReference>
<dbReference type="Gene3D" id="3.20.20.80">
    <property type="entry name" value="Glycosidases"/>
    <property type="match status" value="1"/>
</dbReference>
<feature type="active site" description="Proton donor" evidence="4">
    <location>
        <position position="175"/>
    </location>
</feature>
<dbReference type="PRINTS" id="PR00739">
    <property type="entry name" value="GLHYDRLASE26"/>
</dbReference>
<dbReference type="AlphaFoldDB" id="Q97LL9"/>
<evidence type="ECO:0000313" key="8">
    <source>
        <dbReference type="Proteomes" id="UP000000814"/>
    </source>
</evidence>
<gene>
    <name evidence="7" type="primary">manB</name>
    <name evidence="7" type="ordered locus">CA_C0539</name>
</gene>
<dbReference type="PATRIC" id="fig|272562.8.peg.742"/>
<dbReference type="CAZy" id="GH26">
    <property type="family name" value="Glycoside Hydrolase Family 26"/>
</dbReference>
<evidence type="ECO:0000256" key="1">
    <source>
        <dbReference type="ARBA" id="ARBA00007754"/>
    </source>
</evidence>
<reference evidence="7 8" key="1">
    <citation type="journal article" date="2001" name="J. Bacteriol.">
        <title>Genome sequence and comparative analysis of the solvent-producing bacterium Clostridium acetobutylicum.</title>
        <authorList>
            <person name="Nolling J."/>
            <person name="Breton G."/>
            <person name="Omelchenko M.V."/>
            <person name="Makarova K.S."/>
            <person name="Zeng Q."/>
            <person name="Gibson R."/>
            <person name="Lee H.M."/>
            <person name="Dubois J."/>
            <person name="Qiu D."/>
            <person name="Hitti J."/>
            <person name="Wolf Y.I."/>
            <person name="Tatusov R.L."/>
            <person name="Sabathe F."/>
            <person name="Doucette-Stamm L."/>
            <person name="Soucaille P."/>
            <person name="Daly M.J."/>
            <person name="Bennett G.N."/>
            <person name="Koonin E.V."/>
            <person name="Smith D.R."/>
        </authorList>
    </citation>
    <scope>NUCLEOTIDE SEQUENCE [LARGE SCALE GENOMIC DNA]</scope>
    <source>
        <strain evidence="8">ATCC 824 / DSM 792 / JCM 1419 / LMG 5710 / VKM B-1787</strain>
    </source>
</reference>
<dbReference type="PROSITE" id="PS51764">
    <property type="entry name" value="GH26"/>
    <property type="match status" value="1"/>
</dbReference>
<evidence type="ECO:0000256" key="5">
    <source>
        <dbReference type="SAM" id="SignalP"/>
    </source>
</evidence>
<dbReference type="PANTHER" id="PTHR40079">
    <property type="entry name" value="MANNAN ENDO-1,4-BETA-MANNOSIDASE E-RELATED"/>
    <property type="match status" value="1"/>
</dbReference>
<evidence type="ECO:0000256" key="3">
    <source>
        <dbReference type="ARBA" id="ARBA00023295"/>
    </source>
</evidence>
<dbReference type="InterPro" id="IPR022790">
    <property type="entry name" value="GH26_dom"/>
</dbReference>
<accession>Q97LL9</accession>
<dbReference type="GeneID" id="44997049"/>
<feature type="signal peptide" evidence="5">
    <location>
        <begin position="1"/>
        <end position="30"/>
    </location>
</feature>
<sequence>MTFNKRKRTIISLLATTLILSPLVTNKVYAVPTTCTSGAFLGWGNNLDNPSIMNDAAYTGKVNIVSFDLATFNNANYEGSISGDSAAKVAPLGKDTIISAEMPNPAGGDTHSDISDQDFATVANTKIQDINTSSSLLLQNYKTMISRIGDEIYNYHQKLNTYNANATIYYRPFHEMNASWFWWGEHDSNQFKQLWINIHDYLVNTRGLSWLKFCYSANESITTDSNVKDALDYYPGGQYVDNVGLDGYSDDPENDGDVKKTYAELVGGTYNGQTYQGLGKPFGFTELGPKVGGDYVDTNNRQIRPFDYQKLSNAIEKNYPKAGYSIVFDGAYDPRNNIHGTSLFNGAEKEDGSLSYEAHVQNIGWQSNVSDGDTAGTVGQGLRMEAIKINYNNNLGLHLHYQTHVQNYGWMSEVKDGELAGTTGQSLRTEAIKIMLKDSSGNNASNYSVYYRTQVENIGWTPWKKNGDVSGTTGKGLRMESLQIYVIKNGTGAAQAMEKLIQSGK</sequence>
<dbReference type="PIR" id="C96966">
    <property type="entry name" value="C96966"/>
</dbReference>
<evidence type="ECO:0000313" key="7">
    <source>
        <dbReference type="EMBL" id="AAK78518.1"/>
    </source>
</evidence>
<comment type="similarity">
    <text evidence="1 4">Belongs to the glycosyl hydrolase 26 family.</text>
</comment>
<proteinExistence type="inferred from homology"/>